<comment type="caution">
    <text evidence="1">The sequence shown here is derived from an EMBL/GenBank/DDBJ whole genome shotgun (WGS) entry which is preliminary data.</text>
</comment>
<name>A0ABP8I4A3_9BACT</name>
<dbReference type="Proteomes" id="UP001501153">
    <property type="component" value="Unassembled WGS sequence"/>
</dbReference>
<sequence length="444" mass="49809">MLLPLLEQHLTPPELATLKRAAGNSLRRNAWHYTSMMEDFARPAGANKQAAKAAELLEYPLPAASDASIADYADPEQVRLLLQELSPRLAKNMGHNNYLTDRLDRKARQAAGLGDLSRRQYNKRFRALRHLEEKLQQLVFTSQQHQLQMVSKHGFAHEIAYEDFSRDLFSAAFIAYYTARCNLRSEFTNQSQERPFNTVADMLFRRCRDGQPPVSALRRWVTGALPPTGSSPAPAWWAIAQVYPAPQVLAQLSDEQKGELLGRWTALLQELADVLRHTWAANTFRRDSMVVKRGDDSSTWNITAGAWNKARDNWINLLYALGMEFVLEDLCPGKVLRLMAADVVAWHQQTGGQLDPNTLVWADLPLPWEVLNGTATCTRETVAAACARAGLNAAKSGWLAPRPHQVVPFRPTPELVHGVSVSNPYLALVLRKNKVFSGKLLPDF</sequence>
<evidence type="ECO:0000313" key="1">
    <source>
        <dbReference type="EMBL" id="GAA4351011.1"/>
    </source>
</evidence>
<proteinExistence type="predicted"/>
<keyword evidence="2" id="KW-1185">Reference proteome</keyword>
<evidence type="ECO:0000313" key="2">
    <source>
        <dbReference type="Proteomes" id="UP001501153"/>
    </source>
</evidence>
<dbReference type="EMBL" id="BAABGZ010000013">
    <property type="protein sequence ID" value="GAA4351011.1"/>
    <property type="molecule type" value="Genomic_DNA"/>
</dbReference>
<organism evidence="1 2">
    <name type="scientific">Hymenobacter saemangeumensis</name>
    <dbReference type="NCBI Taxonomy" id="1084522"/>
    <lineage>
        <taxon>Bacteria</taxon>
        <taxon>Pseudomonadati</taxon>
        <taxon>Bacteroidota</taxon>
        <taxon>Cytophagia</taxon>
        <taxon>Cytophagales</taxon>
        <taxon>Hymenobacteraceae</taxon>
        <taxon>Hymenobacter</taxon>
    </lineage>
</organism>
<accession>A0ABP8I4A3</accession>
<protein>
    <submittedName>
        <fullName evidence="1">Uncharacterized protein</fullName>
    </submittedName>
</protein>
<gene>
    <name evidence="1" type="ORF">GCM10023185_09320</name>
</gene>
<reference evidence="2" key="1">
    <citation type="journal article" date="2019" name="Int. J. Syst. Evol. Microbiol.">
        <title>The Global Catalogue of Microorganisms (GCM) 10K type strain sequencing project: providing services to taxonomists for standard genome sequencing and annotation.</title>
        <authorList>
            <consortium name="The Broad Institute Genomics Platform"/>
            <consortium name="The Broad Institute Genome Sequencing Center for Infectious Disease"/>
            <person name="Wu L."/>
            <person name="Ma J."/>
        </authorList>
    </citation>
    <scope>NUCLEOTIDE SEQUENCE [LARGE SCALE GENOMIC DNA]</scope>
    <source>
        <strain evidence="2">JCM 17923</strain>
    </source>
</reference>